<dbReference type="Proteomes" id="UP000027238">
    <property type="component" value="Unassembled WGS sequence"/>
</dbReference>
<feature type="region of interest" description="Disordered" evidence="1">
    <location>
        <begin position="798"/>
        <end position="828"/>
    </location>
</feature>
<gene>
    <name evidence="3" type="ORF">CSUB01_09474</name>
</gene>
<name>A0A066XNN1_COLSU</name>
<dbReference type="AlphaFoldDB" id="A0A066XNN1"/>
<keyword evidence="2" id="KW-1133">Transmembrane helix</keyword>
<protein>
    <submittedName>
        <fullName evidence="3">Uncharacterized protein</fullName>
    </submittedName>
</protein>
<dbReference type="eggNOG" id="ENOG502QVK9">
    <property type="taxonomic scope" value="Eukaryota"/>
</dbReference>
<feature type="compositionally biased region" description="Polar residues" evidence="1">
    <location>
        <begin position="345"/>
        <end position="362"/>
    </location>
</feature>
<evidence type="ECO:0000313" key="4">
    <source>
        <dbReference type="Proteomes" id="UP000027238"/>
    </source>
</evidence>
<feature type="compositionally biased region" description="Polar residues" evidence="1">
    <location>
        <begin position="429"/>
        <end position="444"/>
    </location>
</feature>
<dbReference type="OMA" id="TKTPHSH"/>
<dbReference type="OrthoDB" id="4760011at2759"/>
<reference evidence="4" key="1">
    <citation type="journal article" date="2014" name="Genome Announc.">
        <title>Draft genome sequence of Colletotrichum sublineola, a destructive pathogen of cultivated sorghum.</title>
        <authorList>
            <person name="Baroncelli R."/>
            <person name="Sanz-Martin J.M."/>
            <person name="Rech G.E."/>
            <person name="Sukno S.A."/>
            <person name="Thon M.R."/>
        </authorList>
    </citation>
    <scope>NUCLEOTIDE SEQUENCE [LARGE SCALE GENOMIC DNA]</scope>
    <source>
        <strain evidence="4">TX430BB</strain>
    </source>
</reference>
<feature type="region of interest" description="Disordered" evidence="1">
    <location>
        <begin position="655"/>
        <end position="740"/>
    </location>
</feature>
<feature type="compositionally biased region" description="Polar residues" evidence="1">
    <location>
        <begin position="798"/>
        <end position="811"/>
    </location>
</feature>
<dbReference type="EMBL" id="JMSE01000290">
    <property type="protein sequence ID" value="KDN70798.1"/>
    <property type="molecule type" value="Genomic_DNA"/>
</dbReference>
<feature type="compositionally biased region" description="Basic and acidic residues" evidence="1">
    <location>
        <begin position="716"/>
        <end position="727"/>
    </location>
</feature>
<proteinExistence type="predicted"/>
<feature type="region of interest" description="Disordered" evidence="1">
    <location>
        <begin position="262"/>
        <end position="363"/>
    </location>
</feature>
<feature type="region of interest" description="Disordered" evidence="1">
    <location>
        <begin position="399"/>
        <end position="493"/>
    </location>
</feature>
<evidence type="ECO:0000256" key="2">
    <source>
        <dbReference type="SAM" id="Phobius"/>
    </source>
</evidence>
<feature type="region of interest" description="Disordered" evidence="1">
    <location>
        <begin position="881"/>
        <end position="915"/>
    </location>
</feature>
<accession>A0A066XNN1</accession>
<feature type="compositionally biased region" description="Low complexity" evidence="1">
    <location>
        <begin position="458"/>
        <end position="469"/>
    </location>
</feature>
<keyword evidence="4" id="KW-1185">Reference proteome</keyword>
<comment type="caution">
    <text evidence="3">The sequence shown here is derived from an EMBL/GenBank/DDBJ whole genome shotgun (WGS) entry which is preliminary data.</text>
</comment>
<feature type="region of interest" description="Disordered" evidence="1">
    <location>
        <begin position="64"/>
        <end position="90"/>
    </location>
</feature>
<evidence type="ECO:0000313" key="3">
    <source>
        <dbReference type="EMBL" id="KDN70798.1"/>
    </source>
</evidence>
<feature type="compositionally biased region" description="Polar residues" evidence="1">
    <location>
        <begin position="321"/>
        <end position="334"/>
    </location>
</feature>
<feature type="compositionally biased region" description="Low complexity" evidence="1">
    <location>
        <begin position="302"/>
        <end position="320"/>
    </location>
</feature>
<sequence>MPRQLLLAREGTVGEGSMSLPILLGIAIGGGVLLFICLAFLLITLASRRHRAMARARSEMPGVRLDLESDGGSVRTPSPRPRRLTKQNPEQTYTHMEEIQGKPYQSLSSLVLPWNGVFSVCGGSAKAGAGQQRGGHLRRNNSWIDEDAIHGPRVQNDGRRLSVRDSFILRTPTLPDMFGHENKDDFKFPDDHNNYSLQQPRPVSIPVHRGGHPLQMPLRRTPSYELAEKRAAAARGGVPPGPQSFQILPIFQTYQTFQGQPGAQGLRLVPSQRLRHRTTESDLAEILRSTEERLQNGTPSNSRPATRQRAASASAGSSVRTQQASPAKSNSPVKAQSPIRLPSPVKSQSPARSHSPVKTQVPQHVAHALSMSATRQGARTPSPSKRRVAAMLAETGPQHLRDVSNCSGASDADSLFGETTPEIEHMSPTGLSTPSRRSGNTTPTKPAGNGEKVESPDSDASSSLSTLYSVNEPEDDSKTGGTGRPEGIVRGRKPKGLVIDTQICDPFVTSAPDVPLRSPRRLTPSLPPLRHLTSHEEDVVKETVVYLPSHPRSGSNSPIRGSFDAAKRSSVVDQSQTQGSIVMHQPGVVSPSDTACPKSVMTMKPAFLVSSTTVVSMKASPGTSPEDNNQPAMPNNRLTFGQKGTVLPPPLDLVPGQGSPVRDGAMGSPESVLRGGAYPTLRRGSGSCTPTSPTRNGMPSPAPSAGSPTPKRYRRRSGDSTMRDRGLSRQPHVRNRSVDRVLSVFDRPSIVLRPTNSPKRSPQHRDFGAMGIQATGAVGLQSTVAQLRRMNSQLSTLSVGSSVSDPESPTLPNLRGGGFSPERSNSRVSKMGRQNYLSLGVSPKARRHTHSAIKTHRNSIAVLKARPDANKPFDPLRAMVEEEEDDETGSPTLVRGPRPMVPTPKRTERGGTRGTGVAVTVESPAWRRTVHIDGDDQKFMDKAAKRNSDHESANVLDMYIKAAQLLGSPDKPAAGP</sequence>
<keyword evidence="2" id="KW-0472">Membrane</keyword>
<feature type="transmembrane region" description="Helical" evidence="2">
    <location>
        <begin position="20"/>
        <end position="45"/>
    </location>
</feature>
<feature type="compositionally biased region" description="Polar residues" evidence="1">
    <location>
        <begin position="686"/>
        <end position="697"/>
    </location>
</feature>
<organism evidence="3 4">
    <name type="scientific">Colletotrichum sublineola</name>
    <name type="common">Sorghum anthracnose fungus</name>
    <dbReference type="NCBI Taxonomy" id="1173701"/>
    <lineage>
        <taxon>Eukaryota</taxon>
        <taxon>Fungi</taxon>
        <taxon>Dikarya</taxon>
        <taxon>Ascomycota</taxon>
        <taxon>Pezizomycotina</taxon>
        <taxon>Sordariomycetes</taxon>
        <taxon>Hypocreomycetidae</taxon>
        <taxon>Glomerellales</taxon>
        <taxon>Glomerellaceae</taxon>
        <taxon>Colletotrichum</taxon>
        <taxon>Colletotrichum graminicola species complex</taxon>
    </lineage>
</organism>
<dbReference type="HOGENOM" id="CLU_008866_0_0_1"/>
<evidence type="ECO:0000256" key="1">
    <source>
        <dbReference type="SAM" id="MobiDB-lite"/>
    </source>
</evidence>
<keyword evidence="2" id="KW-0812">Transmembrane</keyword>